<evidence type="ECO:0000313" key="3">
    <source>
        <dbReference type="Proteomes" id="UP001482620"/>
    </source>
</evidence>
<feature type="region of interest" description="Disordered" evidence="1">
    <location>
        <begin position="1"/>
        <end position="84"/>
    </location>
</feature>
<dbReference type="Proteomes" id="UP001482620">
    <property type="component" value="Unassembled WGS sequence"/>
</dbReference>
<organism evidence="2 3">
    <name type="scientific">Ilyodon furcidens</name>
    <name type="common">goldbreast splitfin</name>
    <dbReference type="NCBI Taxonomy" id="33524"/>
    <lineage>
        <taxon>Eukaryota</taxon>
        <taxon>Metazoa</taxon>
        <taxon>Chordata</taxon>
        <taxon>Craniata</taxon>
        <taxon>Vertebrata</taxon>
        <taxon>Euteleostomi</taxon>
        <taxon>Actinopterygii</taxon>
        <taxon>Neopterygii</taxon>
        <taxon>Teleostei</taxon>
        <taxon>Neoteleostei</taxon>
        <taxon>Acanthomorphata</taxon>
        <taxon>Ovalentaria</taxon>
        <taxon>Atherinomorphae</taxon>
        <taxon>Cyprinodontiformes</taxon>
        <taxon>Goodeidae</taxon>
        <taxon>Ilyodon</taxon>
    </lineage>
</organism>
<feature type="compositionally biased region" description="Basic and acidic residues" evidence="1">
    <location>
        <begin position="24"/>
        <end position="39"/>
    </location>
</feature>
<keyword evidence="3" id="KW-1185">Reference proteome</keyword>
<evidence type="ECO:0000313" key="2">
    <source>
        <dbReference type="EMBL" id="MEQ2231607.1"/>
    </source>
</evidence>
<evidence type="ECO:0000256" key="1">
    <source>
        <dbReference type="SAM" id="MobiDB-lite"/>
    </source>
</evidence>
<gene>
    <name evidence="2" type="ORF">ILYODFUR_002150</name>
</gene>
<comment type="caution">
    <text evidence="2">The sequence shown here is derived from an EMBL/GenBank/DDBJ whole genome shotgun (WGS) entry which is preliminary data.</text>
</comment>
<name>A0ABV0TJC2_9TELE</name>
<feature type="compositionally biased region" description="Polar residues" evidence="1">
    <location>
        <begin position="1"/>
        <end position="17"/>
    </location>
</feature>
<sequence length="105" mass="12103">MQVTLSLPQQELLTGWSSMKGGRKRGEQNDREERRDREEKKRKRKKEILTGSPPSPLASNPIHSNQEGEDTEGRRREELQAQLHVNPIITSHDHLNWHDGCCAVQ</sequence>
<dbReference type="EMBL" id="JAHRIQ010034854">
    <property type="protein sequence ID" value="MEQ2231607.1"/>
    <property type="molecule type" value="Genomic_DNA"/>
</dbReference>
<protein>
    <submittedName>
        <fullName evidence="2">Uncharacterized protein</fullName>
    </submittedName>
</protein>
<accession>A0ABV0TJC2</accession>
<reference evidence="2 3" key="1">
    <citation type="submission" date="2021-06" db="EMBL/GenBank/DDBJ databases">
        <authorList>
            <person name="Palmer J.M."/>
        </authorList>
    </citation>
    <scope>NUCLEOTIDE SEQUENCE [LARGE SCALE GENOMIC DNA]</scope>
    <source>
        <strain evidence="3">if_2019</strain>
        <tissue evidence="2">Muscle</tissue>
    </source>
</reference>
<proteinExistence type="predicted"/>